<dbReference type="InterPro" id="IPR011577">
    <property type="entry name" value="Cyt_b561_bac/Ni-Hgenase"/>
</dbReference>
<evidence type="ECO:0000256" key="2">
    <source>
        <dbReference type="ARBA" id="ARBA00022475"/>
    </source>
</evidence>
<comment type="subcellular location">
    <subcellularLocation>
        <location evidence="1">Cell membrane</location>
        <topology evidence="1">Multi-pass membrane protein</topology>
    </subcellularLocation>
</comment>
<evidence type="ECO:0000313" key="8">
    <source>
        <dbReference type="EMBL" id="UOQ59657.1"/>
    </source>
</evidence>
<reference evidence="8 9" key="1">
    <citation type="submission" date="2022-04" db="EMBL/GenBank/DDBJ databases">
        <title>Leucobacter sp. isolated from rhizosphere of onion.</title>
        <authorList>
            <person name="Won M."/>
            <person name="Lee C.-M."/>
            <person name="Woen H.-Y."/>
            <person name="Kwon S.-W."/>
        </authorList>
    </citation>
    <scope>NUCLEOTIDE SEQUENCE [LARGE SCALE GENOMIC DNA]</scope>
    <source>
        <strain evidence="8 9">H25R-14</strain>
    </source>
</reference>
<accession>A0ABY4FTP8</accession>
<evidence type="ECO:0000256" key="3">
    <source>
        <dbReference type="ARBA" id="ARBA00022692"/>
    </source>
</evidence>
<dbReference type="InterPro" id="IPR051542">
    <property type="entry name" value="Hydrogenase_cytochrome"/>
</dbReference>
<dbReference type="Pfam" id="PF01292">
    <property type="entry name" value="Ni_hydr_CYTB"/>
    <property type="match status" value="1"/>
</dbReference>
<feature type="domain" description="Cytochrome b561 bacterial/Ni-hydrogenase" evidence="7">
    <location>
        <begin position="60"/>
        <end position="253"/>
    </location>
</feature>
<keyword evidence="5 6" id="KW-0472">Membrane</keyword>
<keyword evidence="9" id="KW-1185">Reference proteome</keyword>
<evidence type="ECO:0000256" key="1">
    <source>
        <dbReference type="ARBA" id="ARBA00004651"/>
    </source>
</evidence>
<evidence type="ECO:0000313" key="9">
    <source>
        <dbReference type="Proteomes" id="UP000831775"/>
    </source>
</evidence>
<keyword evidence="3 6" id="KW-0812">Transmembrane</keyword>
<sequence>MARTRAQLVRRGVIWAFGALCTMGIIVLAARGVTTLPGVPDVLRRFPGEYESPWHPEPGFPAWARWSHYLNFFFMVLIVRTGLQVRHQQKPPAFFTPKRGGKKISIYLWLHTSIDVLWLLNGVIFVVLLFVSGHWARIVPTSWEVFPNALSAMLQYLTLEWPTENGWVNYNSLQQLMYFTVVFVAAPLAAISGVRMSEWWPKDADRLNAMYPAPIARAIHFPVMLFFTVFVVVHVTLVLATGALRNLNHMFAGTDAVNWIGFLWFAGGLLVAAAATWAARPLILAPIASAFGRVSER</sequence>
<gene>
    <name evidence="8" type="ORF">MUN76_11435</name>
</gene>
<protein>
    <submittedName>
        <fullName evidence="8">Cytochrome b/b6 domain-containing protein</fullName>
    </submittedName>
</protein>
<feature type="transmembrane region" description="Helical" evidence="6">
    <location>
        <begin position="256"/>
        <end position="279"/>
    </location>
</feature>
<dbReference type="Proteomes" id="UP000831775">
    <property type="component" value="Chromosome"/>
</dbReference>
<evidence type="ECO:0000259" key="7">
    <source>
        <dbReference type="Pfam" id="PF01292"/>
    </source>
</evidence>
<feature type="transmembrane region" description="Helical" evidence="6">
    <location>
        <begin position="218"/>
        <end position="244"/>
    </location>
</feature>
<dbReference type="PANTHER" id="PTHR30485">
    <property type="entry name" value="NI/FE-HYDROGENASE 1 B-TYPE CYTOCHROME SUBUNIT"/>
    <property type="match status" value="1"/>
</dbReference>
<dbReference type="RefSeq" id="WP_244684788.1">
    <property type="nucleotide sequence ID" value="NZ_CP095043.1"/>
</dbReference>
<evidence type="ECO:0000256" key="4">
    <source>
        <dbReference type="ARBA" id="ARBA00022989"/>
    </source>
</evidence>
<feature type="transmembrane region" description="Helical" evidence="6">
    <location>
        <begin position="12"/>
        <end position="33"/>
    </location>
</feature>
<keyword evidence="2" id="KW-1003">Cell membrane</keyword>
<feature type="transmembrane region" description="Helical" evidence="6">
    <location>
        <begin position="104"/>
        <end position="131"/>
    </location>
</feature>
<evidence type="ECO:0000256" key="6">
    <source>
        <dbReference type="SAM" id="Phobius"/>
    </source>
</evidence>
<organism evidence="8 9">
    <name type="scientific">Leucobacter rhizosphaerae</name>
    <dbReference type="NCBI Taxonomy" id="2932245"/>
    <lineage>
        <taxon>Bacteria</taxon>
        <taxon>Bacillati</taxon>
        <taxon>Actinomycetota</taxon>
        <taxon>Actinomycetes</taxon>
        <taxon>Micrococcales</taxon>
        <taxon>Microbacteriaceae</taxon>
        <taxon>Leucobacter</taxon>
    </lineage>
</organism>
<feature type="transmembrane region" description="Helical" evidence="6">
    <location>
        <begin position="66"/>
        <end position="83"/>
    </location>
</feature>
<proteinExistence type="predicted"/>
<dbReference type="EMBL" id="CP095043">
    <property type="protein sequence ID" value="UOQ59657.1"/>
    <property type="molecule type" value="Genomic_DNA"/>
</dbReference>
<feature type="transmembrane region" description="Helical" evidence="6">
    <location>
        <begin position="176"/>
        <end position="197"/>
    </location>
</feature>
<name>A0ABY4FTP8_9MICO</name>
<dbReference type="Gene3D" id="1.20.950.20">
    <property type="entry name" value="Transmembrane di-heme cytochromes, Chain C"/>
    <property type="match status" value="1"/>
</dbReference>
<dbReference type="PANTHER" id="PTHR30485:SF1">
    <property type="entry name" value="CYTOCHROME YDHU-RELATED"/>
    <property type="match status" value="1"/>
</dbReference>
<evidence type="ECO:0000256" key="5">
    <source>
        <dbReference type="ARBA" id="ARBA00023136"/>
    </source>
</evidence>
<dbReference type="SUPFAM" id="SSF81342">
    <property type="entry name" value="Transmembrane di-heme cytochromes"/>
    <property type="match status" value="1"/>
</dbReference>
<dbReference type="InterPro" id="IPR016174">
    <property type="entry name" value="Di-haem_cyt_TM"/>
</dbReference>
<keyword evidence="4 6" id="KW-1133">Transmembrane helix</keyword>